<dbReference type="GO" id="GO:0016020">
    <property type="term" value="C:membrane"/>
    <property type="evidence" value="ECO:0007669"/>
    <property type="project" value="InterPro"/>
</dbReference>
<dbReference type="RefSeq" id="WP_223852473.1">
    <property type="nucleotide sequence ID" value="NZ_CP044109.1"/>
</dbReference>
<evidence type="ECO:0000313" key="5">
    <source>
        <dbReference type="Proteomes" id="UP001159937"/>
    </source>
</evidence>
<dbReference type="SUPFAM" id="SSF56935">
    <property type="entry name" value="Porins"/>
    <property type="match status" value="1"/>
</dbReference>
<gene>
    <name evidence="4" type="ORF">N5C89_30560</name>
</gene>
<comment type="similarity">
    <text evidence="1">Belongs to the outer membrane porin (Opr) (TC 1.B.25) family.</text>
</comment>
<dbReference type="PANTHER" id="PTHR34596:SF2">
    <property type="entry name" value="CHITOPORIN"/>
    <property type="match status" value="1"/>
</dbReference>
<dbReference type="InterPro" id="IPR005318">
    <property type="entry name" value="OM_porin_bac"/>
</dbReference>
<evidence type="ECO:0000313" key="4">
    <source>
        <dbReference type="EMBL" id="MDH0967184.1"/>
    </source>
</evidence>
<evidence type="ECO:0000256" key="3">
    <source>
        <dbReference type="ARBA" id="ARBA00022729"/>
    </source>
</evidence>
<organism evidence="4 5">
    <name type="scientific">Klebsiella michiganensis</name>
    <dbReference type="NCBI Taxonomy" id="1134687"/>
    <lineage>
        <taxon>Bacteria</taxon>
        <taxon>Pseudomonadati</taxon>
        <taxon>Pseudomonadota</taxon>
        <taxon>Gammaproteobacteria</taxon>
        <taxon>Enterobacterales</taxon>
        <taxon>Enterobacteriaceae</taxon>
        <taxon>Klebsiella/Raoultella group</taxon>
        <taxon>Klebsiella</taxon>
    </lineage>
</organism>
<evidence type="ECO:0000256" key="2">
    <source>
        <dbReference type="ARBA" id="ARBA00022448"/>
    </source>
</evidence>
<dbReference type="PANTHER" id="PTHR34596">
    <property type="entry name" value="CHITOPORIN"/>
    <property type="match status" value="1"/>
</dbReference>
<proteinExistence type="inferred from homology"/>
<reference evidence="4" key="1">
    <citation type="submission" date="2022-09" db="EMBL/GenBank/DDBJ databases">
        <title>Intensive care unit water sources are persistently colonized with multi-drug resistant bacteria and are the site of extensive horizontal gene transfer of antibiotic resistance genes.</title>
        <authorList>
            <person name="Diorio-Toth L."/>
        </authorList>
    </citation>
    <scope>NUCLEOTIDE SEQUENCE</scope>
    <source>
        <strain evidence="4">GD03918</strain>
    </source>
</reference>
<dbReference type="GO" id="GO:0015288">
    <property type="term" value="F:porin activity"/>
    <property type="evidence" value="ECO:0007669"/>
    <property type="project" value="TreeGrafter"/>
</dbReference>
<keyword evidence="3" id="KW-0732">Signal</keyword>
<dbReference type="Pfam" id="PF03573">
    <property type="entry name" value="OprD"/>
    <property type="match status" value="1"/>
</dbReference>
<dbReference type="InterPro" id="IPR023614">
    <property type="entry name" value="Porin_dom_sf"/>
</dbReference>
<sequence length="145" mass="16041">MAIVRTTPPNTGDYNFRLTPWANSDKRDYQPTLSQLEDFNVSGARAVRFGVSYNFADLNLPQLTLGGAGTYGWHVVSDVSKTGSARKYDGSMVSFDLSARYQVADGMAKGLSFTLLPALFRATDSNYKTDRNDVKFIVGYSINIF</sequence>
<dbReference type="EMBL" id="JAOCBF010000082">
    <property type="protein sequence ID" value="MDH0967184.1"/>
    <property type="molecule type" value="Genomic_DNA"/>
</dbReference>
<comment type="caution">
    <text evidence="4">The sequence shown here is derived from an EMBL/GenBank/DDBJ whole genome shotgun (WGS) entry which is preliminary data.</text>
</comment>
<dbReference type="Gene3D" id="2.40.160.10">
    <property type="entry name" value="Porin"/>
    <property type="match status" value="1"/>
</dbReference>
<dbReference type="AlphaFoldDB" id="A0AAJ1NU66"/>
<accession>A0AAJ1NU66</accession>
<protein>
    <submittedName>
        <fullName evidence="4">OprD family porin</fullName>
    </submittedName>
</protein>
<evidence type="ECO:0000256" key="1">
    <source>
        <dbReference type="ARBA" id="ARBA00009075"/>
    </source>
</evidence>
<dbReference type="Proteomes" id="UP001159937">
    <property type="component" value="Unassembled WGS sequence"/>
</dbReference>
<name>A0AAJ1NU66_9ENTR</name>
<keyword evidence="2" id="KW-0813">Transport</keyword>